<feature type="signal peptide" evidence="2">
    <location>
        <begin position="1"/>
        <end position="18"/>
    </location>
</feature>
<reference evidence="3 4" key="1">
    <citation type="submission" date="2019-05" db="EMBL/GenBank/DDBJ databases">
        <title>Emergence of the Ug99 lineage of the wheat stem rust pathogen through somatic hybridization.</title>
        <authorList>
            <person name="Li F."/>
            <person name="Upadhyaya N.M."/>
            <person name="Sperschneider J."/>
            <person name="Matny O."/>
            <person name="Nguyen-Phuc H."/>
            <person name="Mago R."/>
            <person name="Raley C."/>
            <person name="Miller M.E."/>
            <person name="Silverstein K.A.T."/>
            <person name="Henningsen E."/>
            <person name="Hirsch C.D."/>
            <person name="Visser B."/>
            <person name="Pretorius Z.A."/>
            <person name="Steffenson B.J."/>
            <person name="Schwessinger B."/>
            <person name="Dodds P.N."/>
            <person name="Figueroa M."/>
        </authorList>
    </citation>
    <scope>NUCLEOTIDE SEQUENCE [LARGE SCALE GENOMIC DNA]</scope>
    <source>
        <strain evidence="3 4">Ug99</strain>
    </source>
</reference>
<dbReference type="Proteomes" id="UP000325313">
    <property type="component" value="Unassembled WGS sequence"/>
</dbReference>
<feature type="compositionally biased region" description="Polar residues" evidence="1">
    <location>
        <begin position="145"/>
        <end position="169"/>
    </location>
</feature>
<dbReference type="AlphaFoldDB" id="A0A5B0QZ00"/>
<organism evidence="3 4">
    <name type="scientific">Puccinia graminis f. sp. tritici</name>
    <dbReference type="NCBI Taxonomy" id="56615"/>
    <lineage>
        <taxon>Eukaryota</taxon>
        <taxon>Fungi</taxon>
        <taxon>Dikarya</taxon>
        <taxon>Basidiomycota</taxon>
        <taxon>Pucciniomycotina</taxon>
        <taxon>Pucciniomycetes</taxon>
        <taxon>Pucciniales</taxon>
        <taxon>Pucciniaceae</taxon>
        <taxon>Puccinia</taxon>
    </lineage>
</organism>
<gene>
    <name evidence="3" type="ORF">PGTUg99_001120</name>
</gene>
<keyword evidence="2" id="KW-0732">Signal</keyword>
<evidence type="ECO:0000313" key="4">
    <source>
        <dbReference type="Proteomes" id="UP000325313"/>
    </source>
</evidence>
<evidence type="ECO:0000256" key="2">
    <source>
        <dbReference type="SAM" id="SignalP"/>
    </source>
</evidence>
<accession>A0A5B0QZ00</accession>
<feature type="chain" id="PRO_5022772314" evidence="2">
    <location>
        <begin position="19"/>
        <end position="286"/>
    </location>
</feature>
<feature type="region of interest" description="Disordered" evidence="1">
    <location>
        <begin position="145"/>
        <end position="187"/>
    </location>
</feature>
<evidence type="ECO:0000313" key="3">
    <source>
        <dbReference type="EMBL" id="KAA1118536.1"/>
    </source>
</evidence>
<comment type="caution">
    <text evidence="3">The sequence shown here is derived from an EMBL/GenBank/DDBJ whole genome shotgun (WGS) entry which is preliminary data.</text>
</comment>
<feature type="compositionally biased region" description="Basic and acidic residues" evidence="1">
    <location>
        <begin position="170"/>
        <end position="184"/>
    </location>
</feature>
<name>A0A5B0QZ00_PUCGR</name>
<protein>
    <submittedName>
        <fullName evidence="3">Uncharacterized protein</fullName>
    </submittedName>
</protein>
<sequence>MKMLLTLHFGFLLTKSTTLLIPPGPPQGVKVPATVEVQNLFDLNKPAAGEHHFFDLNDPAVSEHEFLDLNESTRDEPSLATISAATCAVNYHPVRVMNPQYSEEEPAPWLSPQERFATVTNTQPTDPKHTGNNLLWNKVQNQSSIHQGLPTSKPTSHDFGSSTTCQNDLNDARKPQKDKQKIDDSSCMARYEMPMSQERENRTPPKSLNVIVDNWEVPPKQIAFKPAKRFEPIDACEIGRFQVLHNKGKRTRYPSRLSRLEITLPRRYFKRNKKGSTLEDCVECVQ</sequence>
<dbReference type="EMBL" id="VDEP01000247">
    <property type="protein sequence ID" value="KAA1118536.1"/>
    <property type="molecule type" value="Genomic_DNA"/>
</dbReference>
<proteinExistence type="predicted"/>
<evidence type="ECO:0000256" key="1">
    <source>
        <dbReference type="SAM" id="MobiDB-lite"/>
    </source>
</evidence>